<feature type="region of interest" description="Disordered" evidence="1">
    <location>
        <begin position="127"/>
        <end position="181"/>
    </location>
</feature>
<keyword evidence="2" id="KW-0732">Signal</keyword>
<feature type="chain" id="PRO_5040269755" evidence="2">
    <location>
        <begin position="24"/>
        <end position="181"/>
    </location>
</feature>
<keyword evidence="4" id="KW-1185">Reference proteome</keyword>
<feature type="signal peptide" evidence="2">
    <location>
        <begin position="1"/>
        <end position="23"/>
    </location>
</feature>
<evidence type="ECO:0000256" key="1">
    <source>
        <dbReference type="SAM" id="MobiDB-lite"/>
    </source>
</evidence>
<evidence type="ECO:0000313" key="3">
    <source>
        <dbReference type="EMBL" id="KAJ8030090.1"/>
    </source>
</evidence>
<gene>
    <name evidence="3" type="ORF">HOLleu_26370</name>
</gene>
<proteinExistence type="predicted"/>
<comment type="caution">
    <text evidence="3">The sequence shown here is derived from an EMBL/GenBank/DDBJ whole genome shotgun (WGS) entry which is preliminary data.</text>
</comment>
<reference evidence="3" key="1">
    <citation type="submission" date="2021-10" db="EMBL/GenBank/DDBJ databases">
        <title>Tropical sea cucumber genome reveals ecological adaptation and Cuvierian tubules defense mechanism.</title>
        <authorList>
            <person name="Chen T."/>
        </authorList>
    </citation>
    <scope>NUCLEOTIDE SEQUENCE</scope>
    <source>
        <strain evidence="3">Nanhai2018</strain>
        <tissue evidence="3">Muscle</tissue>
    </source>
</reference>
<dbReference type="Proteomes" id="UP001152320">
    <property type="component" value="Chromosome 13"/>
</dbReference>
<accession>A0A9Q1H2G0</accession>
<dbReference type="EMBL" id="JAIZAY010000013">
    <property type="protein sequence ID" value="KAJ8030090.1"/>
    <property type="molecule type" value="Genomic_DNA"/>
</dbReference>
<dbReference type="AlphaFoldDB" id="A0A9Q1H2G0"/>
<organism evidence="3 4">
    <name type="scientific">Holothuria leucospilota</name>
    <name type="common">Black long sea cucumber</name>
    <name type="synonym">Mertensiothuria leucospilota</name>
    <dbReference type="NCBI Taxonomy" id="206669"/>
    <lineage>
        <taxon>Eukaryota</taxon>
        <taxon>Metazoa</taxon>
        <taxon>Echinodermata</taxon>
        <taxon>Eleutherozoa</taxon>
        <taxon>Echinozoa</taxon>
        <taxon>Holothuroidea</taxon>
        <taxon>Aspidochirotacea</taxon>
        <taxon>Aspidochirotida</taxon>
        <taxon>Holothuriidae</taxon>
        <taxon>Holothuria</taxon>
    </lineage>
</organism>
<feature type="compositionally biased region" description="Acidic residues" evidence="1">
    <location>
        <begin position="133"/>
        <end position="155"/>
    </location>
</feature>
<evidence type="ECO:0000256" key="2">
    <source>
        <dbReference type="SAM" id="SignalP"/>
    </source>
</evidence>
<evidence type="ECO:0000313" key="4">
    <source>
        <dbReference type="Proteomes" id="UP001152320"/>
    </source>
</evidence>
<sequence>MTFVSRVTTMMMTLLVMNMTLQCQPFQLLTPPLQLEMRQSLRVMTSMSRVTKMMMTLLVMNMTLQCQPFQLLTPPLQLEMRQSLRVIICEQGDKDDDDPAGDEYDCAMSTLSTSDFASSARNETITDINITLEDGEDSSSGEDILSESEEDDEQFEAIPEASQKRKLQEKQNSKIGRSKHR</sequence>
<name>A0A9Q1H2G0_HOLLE</name>
<protein>
    <submittedName>
        <fullName evidence="3">Uncharacterized protein</fullName>
    </submittedName>
</protein>
<feature type="compositionally biased region" description="Basic and acidic residues" evidence="1">
    <location>
        <begin position="162"/>
        <end position="172"/>
    </location>
</feature>